<organism evidence="2 3">
    <name type="scientific">Rhodocollybia butyracea</name>
    <dbReference type="NCBI Taxonomy" id="206335"/>
    <lineage>
        <taxon>Eukaryota</taxon>
        <taxon>Fungi</taxon>
        <taxon>Dikarya</taxon>
        <taxon>Basidiomycota</taxon>
        <taxon>Agaricomycotina</taxon>
        <taxon>Agaricomycetes</taxon>
        <taxon>Agaricomycetidae</taxon>
        <taxon>Agaricales</taxon>
        <taxon>Marasmiineae</taxon>
        <taxon>Omphalotaceae</taxon>
        <taxon>Rhodocollybia</taxon>
    </lineage>
</organism>
<protein>
    <submittedName>
        <fullName evidence="2">Uncharacterized protein</fullName>
    </submittedName>
</protein>
<dbReference type="AlphaFoldDB" id="A0A9P5P9W9"/>
<feature type="compositionally biased region" description="Acidic residues" evidence="1">
    <location>
        <begin position="13"/>
        <end position="23"/>
    </location>
</feature>
<dbReference type="Proteomes" id="UP000772434">
    <property type="component" value="Unassembled WGS sequence"/>
</dbReference>
<evidence type="ECO:0000313" key="3">
    <source>
        <dbReference type="Proteomes" id="UP000772434"/>
    </source>
</evidence>
<dbReference type="OrthoDB" id="2246127at2759"/>
<name>A0A9P5P9W9_9AGAR</name>
<gene>
    <name evidence="2" type="ORF">BDP27DRAFT_1238327</name>
</gene>
<evidence type="ECO:0000256" key="1">
    <source>
        <dbReference type="SAM" id="MobiDB-lite"/>
    </source>
</evidence>
<accession>A0A9P5P9W9</accession>
<feature type="compositionally biased region" description="Low complexity" evidence="1">
    <location>
        <begin position="461"/>
        <end position="472"/>
    </location>
</feature>
<dbReference type="PANTHER" id="PTHR31912">
    <property type="entry name" value="IP13529P"/>
    <property type="match status" value="1"/>
</dbReference>
<keyword evidence="3" id="KW-1185">Reference proteome</keyword>
<comment type="caution">
    <text evidence="2">The sequence shown here is derived from an EMBL/GenBank/DDBJ whole genome shotgun (WGS) entry which is preliminary data.</text>
</comment>
<feature type="non-terminal residue" evidence="2">
    <location>
        <position position="1053"/>
    </location>
</feature>
<proteinExistence type="predicted"/>
<feature type="region of interest" description="Disordered" evidence="1">
    <location>
        <begin position="458"/>
        <end position="489"/>
    </location>
</feature>
<dbReference type="EMBL" id="JADNRY010000288">
    <property type="protein sequence ID" value="KAF9059623.1"/>
    <property type="molecule type" value="Genomic_DNA"/>
</dbReference>
<sequence length="1053" mass="119618">MLNTYRYGPDNINSDEEELDDEQSPPSSPDIDRNEEQRGLPVYTHISHFWSIIFFSGHDAFNEYATGGGHSKRARTNITEENQEWFPWPDRTSCTLDILMHLPRSVFSVCQLDLFVWLLRVNGVEDTTSVKTMKELDAKLQKLYGIQSLRYKGAFGHVYYVNSIADIVAQEMSNPQVRPHLLFYPEDVTRKLSEARQFARWANEIPDDELGPMARLQNGDYYIFEPAMLRSQQICMPHRWFKRDGRFIARCWQMEQVIREGNYTSWRVVKGGHGFDVDQDQFLKTFPQITLDAGLYPEIVDDRSTMPPTITAWTLTNPRLGNPWRKRANGAQCLLFPIWLYCDDTSGNVSKRWNKHNSFLFTPAGLPREESSKEYNIHFLSTSNTAPPLEMLDGIADQISDSQEHGIWAWDSLTQSKVLIILSVLAMLGDNPMQSEFACHIGLRGKYFCRVCKVKGKDSAAADSSGPSAESDTSQEKGSRQKKGPRQKFKEGLSAIMERMKAFVKPGDPRNKHESVQQLKSQFTLAQAQGNVTKIKEARTETGLKDTYQNFFIERLFSLYKTQRGVDQKQAALNKAISDLPRETMSPVWRIRGLDPHCNTPVEVLHVVLLGFIKYLWRDVIENHIKKNEHRTKELIIKLNSVNIEGLGLGSGLAGSTLVNHYGSLTGSDFRKIAQIAPFILKGFVPNDCYETWVALSKLIPLIWQPEIEELESYLTTLTLEINYFLACTARWTVQWFNKPKFHILVHLPEHIRRFGPAMLFATEGFESFNAIIHSKSVHSNRQAPSRDIAFSFAKQNHIRHMLSGGLFLLGTYIPADSVADKSLTPGRYSVVFRNHWFLSGSCTCRCSVDHSASIQKWLQTESCRKVPDSNIFTAAQKAQGVFHRAVDLILVNGDKCSPGNYVICEDPRTTDATAVARVSEILMRNKNGRLNEAAESVLLELYRVQAKASCHGMPRLSPSGQFYLVGPQSLLCAVNVQHDCTRHGCSIQYNIATFQEREKSSEMKGGVVHQGDPSDLVLNTAQMRDGKYVQKYRMASQPLQLERILDKSSARE</sequence>
<reference evidence="2" key="1">
    <citation type="submission" date="2020-11" db="EMBL/GenBank/DDBJ databases">
        <authorList>
            <consortium name="DOE Joint Genome Institute"/>
            <person name="Ahrendt S."/>
            <person name="Riley R."/>
            <person name="Andreopoulos W."/>
            <person name="Labutti K."/>
            <person name="Pangilinan J."/>
            <person name="Ruiz-Duenas F.J."/>
            <person name="Barrasa J.M."/>
            <person name="Sanchez-Garcia M."/>
            <person name="Camarero S."/>
            <person name="Miyauchi S."/>
            <person name="Serrano A."/>
            <person name="Linde D."/>
            <person name="Babiker R."/>
            <person name="Drula E."/>
            <person name="Ayuso-Fernandez I."/>
            <person name="Pacheco R."/>
            <person name="Padilla G."/>
            <person name="Ferreira P."/>
            <person name="Barriuso J."/>
            <person name="Kellner H."/>
            <person name="Castanera R."/>
            <person name="Alfaro M."/>
            <person name="Ramirez L."/>
            <person name="Pisabarro A.G."/>
            <person name="Kuo A."/>
            <person name="Tritt A."/>
            <person name="Lipzen A."/>
            <person name="He G."/>
            <person name="Yan M."/>
            <person name="Ng V."/>
            <person name="Cullen D."/>
            <person name="Martin F."/>
            <person name="Rosso M.-N."/>
            <person name="Henrissat B."/>
            <person name="Hibbett D."/>
            <person name="Martinez A.T."/>
            <person name="Grigoriev I.V."/>
        </authorList>
    </citation>
    <scope>NUCLEOTIDE SEQUENCE</scope>
    <source>
        <strain evidence="2">AH 40177</strain>
    </source>
</reference>
<evidence type="ECO:0000313" key="2">
    <source>
        <dbReference type="EMBL" id="KAF9059623.1"/>
    </source>
</evidence>
<feature type="region of interest" description="Disordered" evidence="1">
    <location>
        <begin position="1"/>
        <end position="35"/>
    </location>
</feature>
<dbReference type="PANTHER" id="PTHR31912:SF34">
    <property type="entry name" value="NOTOCHORD-RELATED PROTEIN"/>
    <property type="match status" value="1"/>
</dbReference>